<accession>A0AAD7B7J6</accession>
<sequence length="250" mass="28373">MSLTERGKSHLDIQTLAFWADGNLSHEAKFGLIPDCFYSLGMRGAGSGLVAEYLKPHLSKVKRRRWVTMQRHPFGAPFCGVPTSFLSTYPLFTTEVTFKAQNSDPGSLGTSPHPEASSGLRLDRTHRMHYDVRPGIQTQHQTNGPRMNTALISVRSHLACGLERDLKFLRHRNREEIKAGVQAAGLNLHARLMRRPQGNINMRTTHLARRFRLRKPEFQTVTSLASRLAARFTMRSFPAVFYSRCWKLAD</sequence>
<reference evidence="1" key="1">
    <citation type="submission" date="2023-03" db="EMBL/GenBank/DDBJ databases">
        <title>Massive genome expansion in bonnet fungi (Mycena s.s.) driven by repeated elements and novel gene families across ecological guilds.</title>
        <authorList>
            <consortium name="Lawrence Berkeley National Laboratory"/>
            <person name="Harder C.B."/>
            <person name="Miyauchi S."/>
            <person name="Viragh M."/>
            <person name="Kuo A."/>
            <person name="Thoen E."/>
            <person name="Andreopoulos B."/>
            <person name="Lu D."/>
            <person name="Skrede I."/>
            <person name="Drula E."/>
            <person name="Henrissat B."/>
            <person name="Morin E."/>
            <person name="Kohler A."/>
            <person name="Barry K."/>
            <person name="LaButti K."/>
            <person name="Morin E."/>
            <person name="Salamov A."/>
            <person name="Lipzen A."/>
            <person name="Mereny Z."/>
            <person name="Hegedus B."/>
            <person name="Baldrian P."/>
            <person name="Stursova M."/>
            <person name="Weitz H."/>
            <person name="Taylor A."/>
            <person name="Grigoriev I.V."/>
            <person name="Nagy L.G."/>
            <person name="Martin F."/>
            <person name="Kauserud H."/>
        </authorList>
    </citation>
    <scope>NUCLEOTIDE SEQUENCE</scope>
    <source>
        <strain evidence="1">9284</strain>
    </source>
</reference>
<proteinExistence type="predicted"/>
<evidence type="ECO:0000313" key="1">
    <source>
        <dbReference type="EMBL" id="KAJ7613078.1"/>
    </source>
</evidence>
<keyword evidence="2" id="KW-1185">Reference proteome</keyword>
<organism evidence="1 2">
    <name type="scientific">Roridomyces roridus</name>
    <dbReference type="NCBI Taxonomy" id="1738132"/>
    <lineage>
        <taxon>Eukaryota</taxon>
        <taxon>Fungi</taxon>
        <taxon>Dikarya</taxon>
        <taxon>Basidiomycota</taxon>
        <taxon>Agaricomycotina</taxon>
        <taxon>Agaricomycetes</taxon>
        <taxon>Agaricomycetidae</taxon>
        <taxon>Agaricales</taxon>
        <taxon>Marasmiineae</taxon>
        <taxon>Mycenaceae</taxon>
        <taxon>Roridomyces</taxon>
    </lineage>
</organism>
<dbReference type="EMBL" id="JARKIF010000029">
    <property type="protein sequence ID" value="KAJ7613078.1"/>
    <property type="molecule type" value="Genomic_DNA"/>
</dbReference>
<comment type="caution">
    <text evidence="1">The sequence shown here is derived from an EMBL/GenBank/DDBJ whole genome shotgun (WGS) entry which is preliminary data.</text>
</comment>
<dbReference type="AlphaFoldDB" id="A0AAD7B7J6"/>
<dbReference type="Proteomes" id="UP001221142">
    <property type="component" value="Unassembled WGS sequence"/>
</dbReference>
<name>A0AAD7B7J6_9AGAR</name>
<gene>
    <name evidence="1" type="ORF">FB45DRAFT_1009087</name>
</gene>
<evidence type="ECO:0000313" key="2">
    <source>
        <dbReference type="Proteomes" id="UP001221142"/>
    </source>
</evidence>
<protein>
    <submittedName>
        <fullName evidence="1">Uncharacterized protein</fullName>
    </submittedName>
</protein>